<evidence type="ECO:0000313" key="1">
    <source>
        <dbReference type="EMBL" id="KAL0132227.1"/>
    </source>
</evidence>
<dbReference type="AlphaFoldDB" id="A0AAW2GY99"/>
<proteinExistence type="predicted"/>
<dbReference type="EMBL" id="JADYXP020000001">
    <property type="protein sequence ID" value="KAL0132227.1"/>
    <property type="molecule type" value="Genomic_DNA"/>
</dbReference>
<dbReference type="Proteomes" id="UP001430953">
    <property type="component" value="Unassembled WGS sequence"/>
</dbReference>
<keyword evidence="2" id="KW-1185">Reference proteome</keyword>
<sequence>MSAVLLPTDSRRLLRPRRVPFDPSSRSLPGSRSRNLAHSLRILIKTLLLLLLLLPSLSPLLSRCERVPHEKSCARWRSAASSNCTPEHIGC</sequence>
<reference evidence="1 2" key="1">
    <citation type="submission" date="2023-03" db="EMBL/GenBank/DDBJ databases">
        <title>High recombination rates correlate with genetic variation in Cardiocondyla obscurior ants.</title>
        <authorList>
            <person name="Errbii M."/>
        </authorList>
    </citation>
    <scope>NUCLEOTIDE SEQUENCE [LARGE SCALE GENOMIC DNA]</scope>
    <source>
        <strain evidence="1">Alpha-2009</strain>
        <tissue evidence="1">Whole body</tissue>
    </source>
</reference>
<accession>A0AAW2GY99</accession>
<gene>
    <name evidence="1" type="ORF">PUN28_000189</name>
</gene>
<protein>
    <submittedName>
        <fullName evidence="1">Uncharacterized protein</fullName>
    </submittedName>
</protein>
<comment type="caution">
    <text evidence="1">The sequence shown here is derived from an EMBL/GenBank/DDBJ whole genome shotgun (WGS) entry which is preliminary data.</text>
</comment>
<name>A0AAW2GY99_9HYME</name>
<evidence type="ECO:0000313" key="2">
    <source>
        <dbReference type="Proteomes" id="UP001430953"/>
    </source>
</evidence>
<organism evidence="1 2">
    <name type="scientific">Cardiocondyla obscurior</name>
    <dbReference type="NCBI Taxonomy" id="286306"/>
    <lineage>
        <taxon>Eukaryota</taxon>
        <taxon>Metazoa</taxon>
        <taxon>Ecdysozoa</taxon>
        <taxon>Arthropoda</taxon>
        <taxon>Hexapoda</taxon>
        <taxon>Insecta</taxon>
        <taxon>Pterygota</taxon>
        <taxon>Neoptera</taxon>
        <taxon>Endopterygota</taxon>
        <taxon>Hymenoptera</taxon>
        <taxon>Apocrita</taxon>
        <taxon>Aculeata</taxon>
        <taxon>Formicoidea</taxon>
        <taxon>Formicidae</taxon>
        <taxon>Myrmicinae</taxon>
        <taxon>Cardiocondyla</taxon>
    </lineage>
</organism>